<evidence type="ECO:0000313" key="3">
    <source>
        <dbReference type="Proteomes" id="UP001500298"/>
    </source>
</evidence>
<comment type="caution">
    <text evidence="2">The sequence shown here is derived from an EMBL/GenBank/DDBJ whole genome shotgun (WGS) entry which is preliminary data.</text>
</comment>
<protein>
    <submittedName>
        <fullName evidence="2">3'-5' exonuclease</fullName>
    </submittedName>
</protein>
<reference evidence="3" key="1">
    <citation type="journal article" date="2019" name="Int. J. Syst. Evol. Microbiol.">
        <title>The Global Catalogue of Microorganisms (GCM) 10K type strain sequencing project: providing services to taxonomists for standard genome sequencing and annotation.</title>
        <authorList>
            <consortium name="The Broad Institute Genomics Platform"/>
            <consortium name="The Broad Institute Genome Sequencing Center for Infectious Disease"/>
            <person name="Wu L."/>
            <person name="Ma J."/>
        </authorList>
    </citation>
    <scope>NUCLEOTIDE SEQUENCE [LARGE SCALE GENOMIC DNA]</scope>
    <source>
        <strain evidence="3">JCM 18326</strain>
    </source>
</reference>
<evidence type="ECO:0000313" key="2">
    <source>
        <dbReference type="EMBL" id="GAA4831341.1"/>
    </source>
</evidence>
<dbReference type="InterPro" id="IPR019288">
    <property type="entry name" value="3'-5'_exonuclease_PolB-like"/>
</dbReference>
<feature type="domain" description="Predicted 3'-5' exonuclease PolB-like" evidence="1">
    <location>
        <begin position="86"/>
        <end position="263"/>
    </location>
</feature>
<dbReference type="SUPFAM" id="SSF53098">
    <property type="entry name" value="Ribonuclease H-like"/>
    <property type="match status" value="1"/>
</dbReference>
<keyword evidence="2" id="KW-0269">Exonuclease</keyword>
<sequence length="278" mass="32719">MGDPELGGRKIFEPIFIKTYTSLKKDLFLKQLLFIDIETVRAEATWETLSLGMQQQWIRKALSLNQHEDLPIPELYRERAGIYAEFGKVICISLGFFYQVEGVWHFKVKAYAHHDEQLLLQEFQTLLIEKFNQGNITFVAHNGKEFDYPYLCRRMLVHQIELPPCLQLSGKKPWGHPHLDTLELWKFGDHKHYTPLALLAEIFNIPSPKDDIDGSQVGRVYYEEKNLQRIARYCNQDVVTTARVFLRLKQLADLEEEHIHSEYELKHLERHTVQQINT</sequence>
<dbReference type="Gene3D" id="3.30.420.10">
    <property type="entry name" value="Ribonuclease H-like superfamily/Ribonuclease H"/>
    <property type="match status" value="1"/>
</dbReference>
<dbReference type="Proteomes" id="UP001500298">
    <property type="component" value="Unassembled WGS sequence"/>
</dbReference>
<name>A0ABP9D9C7_9BACT</name>
<gene>
    <name evidence="2" type="ORF">GCM10023331_15730</name>
</gene>
<accession>A0ABP9D9C7</accession>
<keyword evidence="3" id="KW-1185">Reference proteome</keyword>
<dbReference type="CDD" id="cd05782">
    <property type="entry name" value="DNA_polB_like1_exo"/>
    <property type="match status" value="1"/>
</dbReference>
<dbReference type="InterPro" id="IPR012337">
    <property type="entry name" value="RNaseH-like_sf"/>
</dbReference>
<dbReference type="Pfam" id="PF10108">
    <property type="entry name" value="DNA_pol_B_exo2"/>
    <property type="match status" value="1"/>
</dbReference>
<proteinExistence type="predicted"/>
<evidence type="ECO:0000259" key="1">
    <source>
        <dbReference type="Pfam" id="PF10108"/>
    </source>
</evidence>
<keyword evidence="2" id="KW-0378">Hydrolase</keyword>
<dbReference type="GO" id="GO:0004527">
    <property type="term" value="F:exonuclease activity"/>
    <property type="evidence" value="ECO:0007669"/>
    <property type="project" value="UniProtKB-KW"/>
</dbReference>
<keyword evidence="2" id="KW-0540">Nuclease</keyword>
<organism evidence="2 3">
    <name type="scientific">Algivirga pacifica</name>
    <dbReference type="NCBI Taxonomy" id="1162670"/>
    <lineage>
        <taxon>Bacteria</taxon>
        <taxon>Pseudomonadati</taxon>
        <taxon>Bacteroidota</taxon>
        <taxon>Cytophagia</taxon>
        <taxon>Cytophagales</taxon>
        <taxon>Flammeovirgaceae</taxon>
        <taxon>Algivirga</taxon>
    </lineage>
</organism>
<dbReference type="EMBL" id="BAABJX010000024">
    <property type="protein sequence ID" value="GAA4831341.1"/>
    <property type="molecule type" value="Genomic_DNA"/>
</dbReference>
<dbReference type="InterPro" id="IPR036397">
    <property type="entry name" value="RNaseH_sf"/>
</dbReference>